<gene>
    <name evidence="2" type="ORF">SAMN05444716_102240</name>
</gene>
<evidence type="ECO:0000313" key="3">
    <source>
        <dbReference type="Proteomes" id="UP000198873"/>
    </source>
</evidence>
<name>A0A1I6QS18_9ACTN</name>
<evidence type="ECO:0000256" key="1">
    <source>
        <dbReference type="SAM" id="Phobius"/>
    </source>
</evidence>
<sequence length="120" mass="12892">MTAPTPLAWLHVDEFTAWVTREGTCSMCRDEHVPVMWAGSVVAYGRARTVRACAPCLRRLADFVRGETEGPCGPTRYGTGEARPPAPPLSGATDRAFHAITVLGLAALVAGMVNTWWAGH</sequence>
<evidence type="ECO:0000313" key="2">
    <source>
        <dbReference type="EMBL" id="SFS55200.1"/>
    </source>
</evidence>
<keyword evidence="3" id="KW-1185">Reference proteome</keyword>
<keyword evidence="1" id="KW-1133">Transmembrane helix</keyword>
<keyword evidence="1" id="KW-0812">Transmembrane</keyword>
<dbReference type="RefSeq" id="WP_019434945.1">
    <property type="nucleotide sequence ID" value="NZ_CP054938.1"/>
</dbReference>
<feature type="transmembrane region" description="Helical" evidence="1">
    <location>
        <begin position="96"/>
        <end position="117"/>
    </location>
</feature>
<dbReference type="EMBL" id="FPAB01000002">
    <property type="protein sequence ID" value="SFS55200.1"/>
    <property type="molecule type" value="Genomic_DNA"/>
</dbReference>
<proteinExistence type="predicted"/>
<organism evidence="2 3">
    <name type="scientific">Streptomyces harbinensis</name>
    <dbReference type="NCBI Taxonomy" id="1176198"/>
    <lineage>
        <taxon>Bacteria</taxon>
        <taxon>Bacillati</taxon>
        <taxon>Actinomycetota</taxon>
        <taxon>Actinomycetes</taxon>
        <taxon>Kitasatosporales</taxon>
        <taxon>Streptomycetaceae</taxon>
        <taxon>Streptomyces</taxon>
    </lineage>
</organism>
<reference evidence="3" key="1">
    <citation type="submission" date="2016-10" db="EMBL/GenBank/DDBJ databases">
        <authorList>
            <person name="Varghese N."/>
            <person name="Submissions S."/>
        </authorList>
    </citation>
    <scope>NUCLEOTIDE SEQUENCE [LARGE SCALE GENOMIC DNA]</scope>
    <source>
        <strain evidence="3">CGMCC 4.7047</strain>
    </source>
</reference>
<dbReference type="Proteomes" id="UP000198873">
    <property type="component" value="Unassembled WGS sequence"/>
</dbReference>
<protein>
    <submittedName>
        <fullName evidence="2">Uncharacterized protein</fullName>
    </submittedName>
</protein>
<accession>A0A1I6QS18</accession>
<keyword evidence="1" id="KW-0472">Membrane</keyword>
<dbReference type="STRING" id="1176198.SAMN05444716_102240"/>
<dbReference type="AlphaFoldDB" id="A0A1I6QS18"/>